<dbReference type="Gene3D" id="3.10.180.10">
    <property type="entry name" value="2,3-Dihydroxybiphenyl 1,2-Dioxygenase, domain 1"/>
    <property type="match status" value="1"/>
</dbReference>
<dbReference type="EMBL" id="JAAGOA010000018">
    <property type="protein sequence ID" value="NEE02953.1"/>
    <property type="molecule type" value="Genomic_DNA"/>
</dbReference>
<dbReference type="SUPFAM" id="SSF54593">
    <property type="entry name" value="Glyoxalase/Bleomycin resistance protein/Dihydroxybiphenyl dioxygenase"/>
    <property type="match status" value="1"/>
</dbReference>
<dbReference type="PANTHER" id="PTHR35908:SF1">
    <property type="entry name" value="CONSERVED PROTEIN"/>
    <property type="match status" value="1"/>
</dbReference>
<evidence type="ECO:0000313" key="2">
    <source>
        <dbReference type="EMBL" id="NEE02953.1"/>
    </source>
</evidence>
<name>A0A6L9SCY5_9ACTN</name>
<evidence type="ECO:0000259" key="1">
    <source>
        <dbReference type="Pfam" id="PF18029"/>
    </source>
</evidence>
<protein>
    <submittedName>
        <fullName evidence="2">VOC family protein</fullName>
    </submittedName>
</protein>
<dbReference type="InterPro" id="IPR029068">
    <property type="entry name" value="Glyas_Bleomycin-R_OHBP_Dase"/>
</dbReference>
<reference evidence="2 3" key="1">
    <citation type="submission" date="2020-02" db="EMBL/GenBank/DDBJ databases">
        <authorList>
            <person name="Li X.-J."/>
            <person name="Han X.-M."/>
        </authorList>
    </citation>
    <scope>NUCLEOTIDE SEQUENCE [LARGE SCALE GENOMIC DNA]</scope>
    <source>
        <strain evidence="2 3">CCTCC AB 2017055</strain>
    </source>
</reference>
<organism evidence="2 3">
    <name type="scientific">Phytoactinopolyspora halotolerans</name>
    <dbReference type="NCBI Taxonomy" id="1981512"/>
    <lineage>
        <taxon>Bacteria</taxon>
        <taxon>Bacillati</taxon>
        <taxon>Actinomycetota</taxon>
        <taxon>Actinomycetes</taxon>
        <taxon>Jiangellales</taxon>
        <taxon>Jiangellaceae</taxon>
        <taxon>Phytoactinopolyspora</taxon>
    </lineage>
</organism>
<dbReference type="AlphaFoldDB" id="A0A6L9SCY5"/>
<proteinExistence type="predicted"/>
<dbReference type="Pfam" id="PF18029">
    <property type="entry name" value="Glyoxalase_6"/>
    <property type="match status" value="1"/>
</dbReference>
<dbReference type="PANTHER" id="PTHR35908">
    <property type="entry name" value="HYPOTHETICAL FUSION PROTEIN"/>
    <property type="match status" value="1"/>
</dbReference>
<feature type="domain" description="Glyoxalase-like" evidence="1">
    <location>
        <begin position="7"/>
        <end position="153"/>
    </location>
</feature>
<dbReference type="Proteomes" id="UP000475214">
    <property type="component" value="Unassembled WGS sequence"/>
</dbReference>
<keyword evidence="3" id="KW-1185">Reference proteome</keyword>
<gene>
    <name evidence="2" type="ORF">G1H10_22575</name>
</gene>
<comment type="caution">
    <text evidence="2">The sequence shown here is derived from an EMBL/GenBank/DDBJ whole genome shotgun (WGS) entry which is preliminary data.</text>
</comment>
<dbReference type="InterPro" id="IPR041581">
    <property type="entry name" value="Glyoxalase_6"/>
</dbReference>
<sequence>MVYAVSFVFDCQDVDRMATFWLAALEGYDLPGSDPDGPPGAPPAGFATWEDWADANGIPEHLRYQSRTIIDTTGTRPDIFFMAVPEDKVVKNRVHLDIRASRGLSPEEGRARQDAEAKRLVDAGATVVRRVHQDDGGSHLVLQDVEGNEFCIT</sequence>
<accession>A0A6L9SCY5</accession>
<evidence type="ECO:0000313" key="3">
    <source>
        <dbReference type="Proteomes" id="UP000475214"/>
    </source>
</evidence>